<feature type="coiled-coil region" evidence="2">
    <location>
        <begin position="108"/>
        <end position="142"/>
    </location>
</feature>
<protein>
    <recommendedName>
        <fullName evidence="3">DUF4200 domain-containing protein</fullName>
    </recommendedName>
</protein>
<name>A0A834IXY0_VESVU</name>
<evidence type="ECO:0000259" key="3">
    <source>
        <dbReference type="Pfam" id="PF13863"/>
    </source>
</evidence>
<evidence type="ECO:0000256" key="1">
    <source>
        <dbReference type="ARBA" id="ARBA00023054"/>
    </source>
</evidence>
<dbReference type="Pfam" id="PF13863">
    <property type="entry name" value="DUF4200"/>
    <property type="match status" value="1"/>
</dbReference>
<dbReference type="GO" id="GO:0005856">
    <property type="term" value="C:cytoskeleton"/>
    <property type="evidence" value="ECO:0007669"/>
    <property type="project" value="UniProtKB-ARBA"/>
</dbReference>
<dbReference type="AlphaFoldDB" id="A0A834IXY0"/>
<evidence type="ECO:0000313" key="5">
    <source>
        <dbReference type="Proteomes" id="UP000614350"/>
    </source>
</evidence>
<evidence type="ECO:0000256" key="2">
    <source>
        <dbReference type="SAM" id="Coils"/>
    </source>
</evidence>
<evidence type="ECO:0000313" key="4">
    <source>
        <dbReference type="EMBL" id="KAF7378625.1"/>
    </source>
</evidence>
<dbReference type="EMBL" id="JACSEA010000025">
    <property type="protein sequence ID" value="KAF7378625.1"/>
    <property type="molecule type" value="Genomic_DNA"/>
</dbReference>
<dbReference type="Proteomes" id="UP000614350">
    <property type="component" value="Unassembled WGS sequence"/>
</dbReference>
<organism evidence="4 5">
    <name type="scientific">Vespula vulgaris</name>
    <name type="common">Yellow jacket</name>
    <name type="synonym">Wasp</name>
    <dbReference type="NCBI Taxonomy" id="7454"/>
    <lineage>
        <taxon>Eukaryota</taxon>
        <taxon>Metazoa</taxon>
        <taxon>Ecdysozoa</taxon>
        <taxon>Arthropoda</taxon>
        <taxon>Hexapoda</taxon>
        <taxon>Insecta</taxon>
        <taxon>Pterygota</taxon>
        <taxon>Neoptera</taxon>
        <taxon>Endopterygota</taxon>
        <taxon>Hymenoptera</taxon>
        <taxon>Apocrita</taxon>
        <taxon>Aculeata</taxon>
        <taxon>Vespoidea</taxon>
        <taxon>Vespidae</taxon>
        <taxon>Vespinae</taxon>
        <taxon>Vespula</taxon>
    </lineage>
</organism>
<dbReference type="PANTHER" id="PTHR21683:SF2">
    <property type="entry name" value="COILED-COIL DOMAIN-CONTAINING PROTEIN 42 LIKE-2-LIKE"/>
    <property type="match status" value="1"/>
</dbReference>
<keyword evidence="1 2" id="KW-0175">Coiled coil</keyword>
<feature type="coiled-coil region" evidence="2">
    <location>
        <begin position="190"/>
        <end position="246"/>
    </location>
</feature>
<dbReference type="InterPro" id="IPR025252">
    <property type="entry name" value="DUF4200"/>
</dbReference>
<gene>
    <name evidence="4" type="ORF">HZH66_015412</name>
</gene>
<proteinExistence type="predicted"/>
<comment type="caution">
    <text evidence="4">The sequence shown here is derived from an EMBL/GenBank/DDBJ whole genome shotgun (WGS) entry which is preliminary data.</text>
</comment>
<feature type="domain" description="DUF4200" evidence="3">
    <location>
        <begin position="60"/>
        <end position="172"/>
    </location>
</feature>
<accession>A0A834IXY0</accession>
<sequence>MSAQRKKNLDFVKRADIPRNFLQGIKELYLSKQEEQHVKKYPEWDVPRICPAFELVKAFRDLNISENKLREKWIEEEEERKEMDAQWKELREQELIFRDSFIKYNDFIKENEEKRKRTEQKILEERERQTKYQEDINNLEERLSYMKGIRDKMQKYVGIYKKYQDYLERVISETRRFRSITEIFERYENLIEVKESLSKQQEKNIELLEESEAEIYRMTEAKSQTLIRLNNKLSMLQIKYEKAKVEVMKWELLVSKIKDVAIQKYLEIARVKICSKNIYHQICKRKEVAPTVADDDIEHQLLEIKRTILELRHIIHIIKKEVKTD</sequence>
<reference evidence="4" key="1">
    <citation type="journal article" date="2020" name="G3 (Bethesda)">
        <title>High-Quality Assemblies for Three Invasive Social Wasps from the &lt;i&gt;Vespula&lt;/i&gt; Genus.</title>
        <authorList>
            <person name="Harrop T.W.R."/>
            <person name="Guhlin J."/>
            <person name="McLaughlin G.M."/>
            <person name="Permina E."/>
            <person name="Stockwell P."/>
            <person name="Gilligan J."/>
            <person name="Le Lec M.F."/>
            <person name="Gruber M.A.M."/>
            <person name="Quinn O."/>
            <person name="Lovegrove M."/>
            <person name="Duncan E.J."/>
            <person name="Remnant E.J."/>
            <person name="Van Eeckhoven J."/>
            <person name="Graham B."/>
            <person name="Knapp R.A."/>
            <person name="Langford K.W."/>
            <person name="Kronenberg Z."/>
            <person name="Press M.O."/>
            <person name="Eacker S.M."/>
            <person name="Wilson-Rankin E.E."/>
            <person name="Purcell J."/>
            <person name="Lester P.J."/>
            <person name="Dearden P.K."/>
        </authorList>
    </citation>
    <scope>NUCLEOTIDE SEQUENCE</scope>
    <source>
        <strain evidence="4">Marl-1</strain>
    </source>
</reference>
<dbReference type="PANTHER" id="PTHR21683">
    <property type="entry name" value="COILED-COIL DOMAIN-CONTAINING PROTEIN 42 LIKE-2-LIKE-RELATED"/>
    <property type="match status" value="1"/>
</dbReference>
<keyword evidence="5" id="KW-1185">Reference proteome</keyword>
<dbReference type="InterPro" id="IPR051147">
    <property type="entry name" value="CFAP_domain-containing"/>
</dbReference>